<sequence length="209" mass="22306">MSWLFFAFEADFACVEQGRDEGFAVDDLVIVDHVEQLGEPDEAEIDLFVFLGVSVASDKAFGEEDVHAFAEETGAWVVVDERTPLAGGVAGLFGEFAARAIERGFAGIKLASGQLPEELSSGVAILAFDDDPGVFLVFAFAVACIDGEDDDGAIVADDVAVRFATARLKDVVVVDAEERALIGNAGIKDSCGCFGWFLRGGFEGFFRED</sequence>
<dbReference type="EMBL" id="CABQ01000207">
    <property type="protein sequence ID" value="CBI08327.1"/>
    <property type="molecule type" value="Genomic_DNA"/>
</dbReference>
<name>E6QM56_9ZZZZ</name>
<proteinExistence type="predicted"/>
<protein>
    <submittedName>
        <fullName evidence="1">Uncharacterized protein</fullName>
    </submittedName>
</protein>
<evidence type="ECO:0000313" key="1">
    <source>
        <dbReference type="EMBL" id="CBI08327.1"/>
    </source>
</evidence>
<gene>
    <name evidence="1" type="ORF">CARN6_1784</name>
</gene>
<accession>E6QM56</accession>
<reference evidence="1" key="1">
    <citation type="submission" date="2009-10" db="EMBL/GenBank/DDBJ databases">
        <title>Diversity of trophic interactions inside an arsenic-rich microbial ecosystem.</title>
        <authorList>
            <person name="Bertin P.N."/>
            <person name="Heinrich-Salmeron A."/>
            <person name="Pelletier E."/>
            <person name="Goulhen-Chollet F."/>
            <person name="Arsene-Ploetze F."/>
            <person name="Gallien S."/>
            <person name="Calteau A."/>
            <person name="Vallenet D."/>
            <person name="Casiot C."/>
            <person name="Chane-Woon-Ming B."/>
            <person name="Giloteaux L."/>
            <person name="Barakat M."/>
            <person name="Bonnefoy V."/>
            <person name="Bruneel O."/>
            <person name="Chandler M."/>
            <person name="Cleiss J."/>
            <person name="Duran R."/>
            <person name="Elbaz-Poulichet F."/>
            <person name="Fonknechten N."/>
            <person name="Lauga B."/>
            <person name="Mornico D."/>
            <person name="Ortet P."/>
            <person name="Schaeffer C."/>
            <person name="Siguier P."/>
            <person name="Alexander Thil Smith A."/>
            <person name="Van Dorsselaer A."/>
            <person name="Weissenbach J."/>
            <person name="Medigue C."/>
            <person name="Le Paslier D."/>
        </authorList>
    </citation>
    <scope>NUCLEOTIDE SEQUENCE</scope>
</reference>
<comment type="caution">
    <text evidence="1">The sequence shown here is derived from an EMBL/GenBank/DDBJ whole genome shotgun (WGS) entry which is preliminary data.</text>
</comment>
<dbReference type="AlphaFoldDB" id="E6QM56"/>
<organism evidence="1">
    <name type="scientific">mine drainage metagenome</name>
    <dbReference type="NCBI Taxonomy" id="410659"/>
    <lineage>
        <taxon>unclassified sequences</taxon>
        <taxon>metagenomes</taxon>
        <taxon>ecological metagenomes</taxon>
    </lineage>
</organism>